<protein>
    <submittedName>
        <fullName evidence="1">Uncharacterized protein</fullName>
    </submittedName>
</protein>
<dbReference type="Proteomes" id="UP000308600">
    <property type="component" value="Unassembled WGS sequence"/>
</dbReference>
<evidence type="ECO:0000313" key="2">
    <source>
        <dbReference type="Proteomes" id="UP000308600"/>
    </source>
</evidence>
<keyword evidence="2" id="KW-1185">Reference proteome</keyword>
<evidence type="ECO:0000313" key="1">
    <source>
        <dbReference type="EMBL" id="TFK76652.1"/>
    </source>
</evidence>
<dbReference type="EMBL" id="ML208259">
    <property type="protein sequence ID" value="TFK76652.1"/>
    <property type="molecule type" value="Genomic_DNA"/>
</dbReference>
<reference evidence="1 2" key="1">
    <citation type="journal article" date="2019" name="Nat. Ecol. Evol.">
        <title>Megaphylogeny resolves global patterns of mushroom evolution.</title>
        <authorList>
            <person name="Varga T."/>
            <person name="Krizsan K."/>
            <person name="Foldi C."/>
            <person name="Dima B."/>
            <person name="Sanchez-Garcia M."/>
            <person name="Sanchez-Ramirez S."/>
            <person name="Szollosi G.J."/>
            <person name="Szarkandi J.G."/>
            <person name="Papp V."/>
            <person name="Albert L."/>
            <person name="Andreopoulos W."/>
            <person name="Angelini C."/>
            <person name="Antonin V."/>
            <person name="Barry K.W."/>
            <person name="Bougher N.L."/>
            <person name="Buchanan P."/>
            <person name="Buyck B."/>
            <person name="Bense V."/>
            <person name="Catcheside P."/>
            <person name="Chovatia M."/>
            <person name="Cooper J."/>
            <person name="Damon W."/>
            <person name="Desjardin D."/>
            <person name="Finy P."/>
            <person name="Geml J."/>
            <person name="Haridas S."/>
            <person name="Hughes K."/>
            <person name="Justo A."/>
            <person name="Karasinski D."/>
            <person name="Kautmanova I."/>
            <person name="Kiss B."/>
            <person name="Kocsube S."/>
            <person name="Kotiranta H."/>
            <person name="LaButti K.M."/>
            <person name="Lechner B.E."/>
            <person name="Liimatainen K."/>
            <person name="Lipzen A."/>
            <person name="Lukacs Z."/>
            <person name="Mihaltcheva S."/>
            <person name="Morgado L.N."/>
            <person name="Niskanen T."/>
            <person name="Noordeloos M.E."/>
            <person name="Ohm R.A."/>
            <person name="Ortiz-Santana B."/>
            <person name="Ovrebo C."/>
            <person name="Racz N."/>
            <person name="Riley R."/>
            <person name="Savchenko A."/>
            <person name="Shiryaev A."/>
            <person name="Soop K."/>
            <person name="Spirin V."/>
            <person name="Szebenyi C."/>
            <person name="Tomsovsky M."/>
            <person name="Tulloss R.E."/>
            <person name="Uehling J."/>
            <person name="Grigoriev I.V."/>
            <person name="Vagvolgyi C."/>
            <person name="Papp T."/>
            <person name="Martin F.M."/>
            <person name="Miettinen O."/>
            <person name="Hibbett D.S."/>
            <person name="Nagy L.G."/>
        </authorList>
    </citation>
    <scope>NUCLEOTIDE SEQUENCE [LARGE SCALE GENOMIC DNA]</scope>
    <source>
        <strain evidence="1 2">NL-1719</strain>
    </source>
</reference>
<name>A0ACD3BGG1_9AGAR</name>
<gene>
    <name evidence="1" type="ORF">BDN72DRAFT_873233</name>
</gene>
<accession>A0ACD3BGG1</accession>
<organism evidence="1 2">
    <name type="scientific">Pluteus cervinus</name>
    <dbReference type="NCBI Taxonomy" id="181527"/>
    <lineage>
        <taxon>Eukaryota</taxon>
        <taxon>Fungi</taxon>
        <taxon>Dikarya</taxon>
        <taxon>Basidiomycota</taxon>
        <taxon>Agaricomycotina</taxon>
        <taxon>Agaricomycetes</taxon>
        <taxon>Agaricomycetidae</taxon>
        <taxon>Agaricales</taxon>
        <taxon>Pluteineae</taxon>
        <taxon>Pluteaceae</taxon>
        <taxon>Pluteus</taxon>
    </lineage>
</organism>
<sequence length="177" mass="19957">MPTKPFPALPGYYNFQVLWVEPITTGMSAIMIWFTHGAEWFYQDLLPTNEKLITPLDPRTVMVIWQLAGCFLLWTLISTLLFRAARDALTNDLIAQERVVGAVIGVYAIADVTHILVTFACLPPSLRFNFGEWNSMIHGNVTLVAAFLVIRIAWFLGIGRKAYYYGLSPTRDDVKAS</sequence>
<proteinExistence type="predicted"/>